<dbReference type="EMBL" id="JAHRIP010054918">
    <property type="protein sequence ID" value="MEQ2301741.1"/>
    <property type="molecule type" value="Genomic_DNA"/>
</dbReference>
<evidence type="ECO:0000313" key="1">
    <source>
        <dbReference type="EMBL" id="MEQ2301741.1"/>
    </source>
</evidence>
<dbReference type="Proteomes" id="UP001469553">
    <property type="component" value="Unassembled WGS sequence"/>
</dbReference>
<dbReference type="PANTHER" id="PTHR46628:SF1">
    <property type="entry name" value="PIRNA BIOGENESIS PROTEIN EXD1"/>
    <property type="match status" value="1"/>
</dbReference>
<protein>
    <submittedName>
        <fullName evidence="1">Uncharacterized protein</fullName>
    </submittedName>
</protein>
<name>A0ABV0Z832_9TELE</name>
<accession>A0ABV0Z832</accession>
<organism evidence="1 2">
    <name type="scientific">Ameca splendens</name>
    <dbReference type="NCBI Taxonomy" id="208324"/>
    <lineage>
        <taxon>Eukaryota</taxon>
        <taxon>Metazoa</taxon>
        <taxon>Chordata</taxon>
        <taxon>Craniata</taxon>
        <taxon>Vertebrata</taxon>
        <taxon>Euteleostomi</taxon>
        <taxon>Actinopterygii</taxon>
        <taxon>Neopterygii</taxon>
        <taxon>Teleostei</taxon>
        <taxon>Neoteleostei</taxon>
        <taxon>Acanthomorphata</taxon>
        <taxon>Ovalentaria</taxon>
        <taxon>Atherinomorphae</taxon>
        <taxon>Cyprinodontiformes</taxon>
        <taxon>Goodeidae</taxon>
        <taxon>Ameca</taxon>
    </lineage>
</organism>
<gene>
    <name evidence="1" type="ORF">AMECASPLE_039189</name>
</gene>
<reference evidence="1 2" key="1">
    <citation type="submission" date="2021-06" db="EMBL/GenBank/DDBJ databases">
        <authorList>
            <person name="Palmer J.M."/>
        </authorList>
    </citation>
    <scope>NUCLEOTIDE SEQUENCE [LARGE SCALE GENOMIC DNA]</scope>
    <source>
        <strain evidence="1 2">AS_MEX2019</strain>
        <tissue evidence="1">Muscle</tissue>
    </source>
</reference>
<dbReference type="InterPro" id="IPR036397">
    <property type="entry name" value="RNaseH_sf"/>
</dbReference>
<evidence type="ECO:0000313" key="2">
    <source>
        <dbReference type="Proteomes" id="UP001469553"/>
    </source>
</evidence>
<dbReference type="PANTHER" id="PTHR46628">
    <property type="entry name" value="PIRNA BIOGENESIS PROTEIN EXD1"/>
    <property type="match status" value="1"/>
</dbReference>
<dbReference type="Gene3D" id="3.30.420.10">
    <property type="entry name" value="Ribonuclease H-like superfamily/Ribonuclease H"/>
    <property type="match status" value="1"/>
</dbReference>
<feature type="non-terminal residue" evidence="1">
    <location>
        <position position="1"/>
    </location>
</feature>
<proteinExistence type="predicted"/>
<sequence>VIHDCRAIAGSLISQFGVKLTNVFDTQVADVMCFYSKTGGFLPDRVSTLPEVVSLHLNVPTSRLSSFHVKSQLTKVRCSFSSQWFYMVYKSLLIGQAFKPIPYVF</sequence>
<comment type="caution">
    <text evidence="1">The sequence shown here is derived from an EMBL/GenBank/DDBJ whole genome shotgun (WGS) entry which is preliminary data.</text>
</comment>
<dbReference type="InterPro" id="IPR052144">
    <property type="entry name" value="piRNA_biogenesis_EXD1"/>
</dbReference>
<keyword evidence="2" id="KW-1185">Reference proteome</keyword>